<dbReference type="InterPro" id="IPR003593">
    <property type="entry name" value="AAA+_ATPase"/>
</dbReference>
<proteinExistence type="inferred from homology"/>
<dbReference type="SMART" id="SM00382">
    <property type="entry name" value="AAA"/>
    <property type="match status" value="1"/>
</dbReference>
<feature type="domain" description="AAA+ ATPase" evidence="10">
    <location>
        <begin position="188"/>
        <end position="305"/>
    </location>
</feature>
<dbReference type="PANTHER" id="PTHR13779">
    <property type="entry name" value="WERNER HELICASE-INTERACTING PROTEIN 1 FAMILY MEMBER"/>
    <property type="match status" value="1"/>
</dbReference>
<comment type="similarity">
    <text evidence="1">Belongs to the AAA ATPase family. RarA/MGS1/WRNIP1 subfamily.</text>
</comment>
<evidence type="ECO:0000259" key="10">
    <source>
        <dbReference type="SMART" id="SM00382"/>
    </source>
</evidence>
<dbReference type="FunFam" id="1.20.272.10:FF:000001">
    <property type="entry name" value="Putative AAA family ATPase"/>
    <property type="match status" value="1"/>
</dbReference>
<keyword evidence="4" id="KW-0227">DNA damage</keyword>
<evidence type="ECO:0000256" key="9">
    <source>
        <dbReference type="SAM" id="MobiDB-lite"/>
    </source>
</evidence>
<dbReference type="GO" id="GO:0003677">
    <property type="term" value="F:DNA binding"/>
    <property type="evidence" value="ECO:0007669"/>
    <property type="project" value="InterPro"/>
</dbReference>
<dbReference type="OrthoDB" id="10265467at2759"/>
<dbReference type="GO" id="GO:0017116">
    <property type="term" value="F:single-stranded DNA helicase activity"/>
    <property type="evidence" value="ECO:0007669"/>
    <property type="project" value="TreeGrafter"/>
</dbReference>
<dbReference type="CDD" id="cd00009">
    <property type="entry name" value="AAA"/>
    <property type="match status" value="1"/>
</dbReference>
<dbReference type="GO" id="GO:0000731">
    <property type="term" value="P:DNA synthesis involved in DNA repair"/>
    <property type="evidence" value="ECO:0007669"/>
    <property type="project" value="TreeGrafter"/>
</dbReference>
<dbReference type="GO" id="GO:0005524">
    <property type="term" value="F:ATP binding"/>
    <property type="evidence" value="ECO:0007669"/>
    <property type="project" value="UniProtKB-KW"/>
</dbReference>
<evidence type="ECO:0000259" key="11">
    <source>
        <dbReference type="SMART" id="SM00734"/>
    </source>
</evidence>
<evidence type="ECO:0000256" key="5">
    <source>
        <dbReference type="ARBA" id="ARBA00022771"/>
    </source>
</evidence>
<dbReference type="Pfam" id="PF00004">
    <property type="entry name" value="AAA"/>
    <property type="match status" value="1"/>
</dbReference>
<comment type="caution">
    <text evidence="12">The sequence shown here is derived from an EMBL/GenBank/DDBJ whole genome shotgun (WGS) entry which is preliminary data.</text>
</comment>
<dbReference type="Gene3D" id="1.10.3710.10">
    <property type="entry name" value="DNA polymerase III clamp loader subunits, C-terminal domain"/>
    <property type="match status" value="1"/>
</dbReference>
<dbReference type="Proteomes" id="UP000789570">
    <property type="component" value="Unassembled WGS sequence"/>
</dbReference>
<dbReference type="Gene3D" id="1.10.8.60">
    <property type="match status" value="1"/>
</dbReference>
<evidence type="ECO:0000256" key="7">
    <source>
        <dbReference type="ARBA" id="ARBA00022840"/>
    </source>
</evidence>
<gene>
    <name evidence="12" type="ORF">FCALED_LOCUS10286</name>
</gene>
<dbReference type="SMART" id="SM00734">
    <property type="entry name" value="ZnF_Rad18"/>
    <property type="match status" value="1"/>
</dbReference>
<dbReference type="Pfam" id="PF12002">
    <property type="entry name" value="MgsA_C"/>
    <property type="match status" value="1"/>
</dbReference>
<dbReference type="GO" id="GO:0006271">
    <property type="term" value="P:DNA strand elongation involved in DNA replication"/>
    <property type="evidence" value="ECO:0007669"/>
    <property type="project" value="UniProtKB-ARBA"/>
</dbReference>
<dbReference type="Gene3D" id="3.30.160.60">
    <property type="entry name" value="Classic Zinc Finger"/>
    <property type="match status" value="1"/>
</dbReference>
<evidence type="ECO:0000313" key="13">
    <source>
        <dbReference type="Proteomes" id="UP000789570"/>
    </source>
</evidence>
<dbReference type="GO" id="GO:0008047">
    <property type="term" value="F:enzyme activator activity"/>
    <property type="evidence" value="ECO:0007669"/>
    <property type="project" value="TreeGrafter"/>
</dbReference>
<dbReference type="Gene3D" id="1.20.272.10">
    <property type="match status" value="1"/>
</dbReference>
<evidence type="ECO:0000256" key="6">
    <source>
        <dbReference type="ARBA" id="ARBA00022833"/>
    </source>
</evidence>
<dbReference type="PANTHER" id="PTHR13779:SF7">
    <property type="entry name" value="ATPASE WRNIP1"/>
    <property type="match status" value="1"/>
</dbReference>
<evidence type="ECO:0000256" key="4">
    <source>
        <dbReference type="ARBA" id="ARBA00022763"/>
    </source>
</evidence>
<organism evidence="12 13">
    <name type="scientific">Funneliformis caledonium</name>
    <dbReference type="NCBI Taxonomy" id="1117310"/>
    <lineage>
        <taxon>Eukaryota</taxon>
        <taxon>Fungi</taxon>
        <taxon>Fungi incertae sedis</taxon>
        <taxon>Mucoromycota</taxon>
        <taxon>Glomeromycotina</taxon>
        <taxon>Glomeromycetes</taxon>
        <taxon>Glomerales</taxon>
        <taxon>Glomeraceae</taxon>
        <taxon>Funneliformis</taxon>
    </lineage>
</organism>
<dbReference type="InterPro" id="IPR003959">
    <property type="entry name" value="ATPase_AAA_core"/>
</dbReference>
<accession>A0A9N9DCY9</accession>
<name>A0A9N9DCY9_9GLOM</name>
<keyword evidence="13" id="KW-1185">Reference proteome</keyword>
<dbReference type="Gene3D" id="3.40.50.300">
    <property type="entry name" value="P-loop containing nucleotide triphosphate hydrolases"/>
    <property type="match status" value="1"/>
</dbReference>
<dbReference type="InterPro" id="IPR032423">
    <property type="entry name" value="AAA_assoc_2"/>
</dbReference>
<dbReference type="InterPro" id="IPR021886">
    <property type="entry name" value="MgsA_C"/>
</dbReference>
<evidence type="ECO:0000256" key="8">
    <source>
        <dbReference type="ARBA" id="ARBA00023204"/>
    </source>
</evidence>
<dbReference type="GO" id="GO:0016887">
    <property type="term" value="F:ATP hydrolysis activity"/>
    <property type="evidence" value="ECO:0007669"/>
    <property type="project" value="InterPro"/>
</dbReference>
<dbReference type="InterPro" id="IPR027417">
    <property type="entry name" value="P-loop_NTPase"/>
</dbReference>
<dbReference type="GO" id="GO:0008270">
    <property type="term" value="F:zinc ion binding"/>
    <property type="evidence" value="ECO:0007669"/>
    <property type="project" value="UniProtKB-KW"/>
</dbReference>
<evidence type="ECO:0000256" key="2">
    <source>
        <dbReference type="ARBA" id="ARBA00022723"/>
    </source>
</evidence>
<sequence length="622" mass="69681">MASKDNDTSTMVKCPVCNQTVDISEVNEHIDSGCKLPANPGAESTKPSTKKTPTKKLTLMAKNDFFAPKSVKRRSIDDIEQASSSSTSQNAQSPLPINQEKNNVAQSASLSTSSRPSKQIKTINTKVDVVPLAARVRPKTLEEFIGQNELIGKHGFLKSLILNDKIPLVLLFQFLSSRGYLIKTKFSCLSSMIMWGPSGVGKTTLAKIIAKLTQSTCKEFSGITHATADIRKAFDEAKNEQKLSGRRTIIFLDEIHRFNKAQQDLFLPYVESGGVTLIGATTENPSFKINSALLSRCKVVVLSKLTTDEVLAILKRTLNEIRKQKHQSIQTEASSATLSTENDDNQVFEEALRYLAVMSDGDARVALNSLEIAINMKPEILEENITKDDIKCVFQKTHLNYDRDGEEHYNIISALHKSMRGSDANASLYWLGRMLIGGEDPLFIARRLVVFASEDVGLADNSALPLAMATYQACQFIGMPECEINLAHCVTYLAEAKKSVRSYKAYGLVKKTIQEEYNFPVPHHLRNAPSGLMKELGYNYGYKYNPEYEGTVHQEYLPKELKNKVFLDIYKATKVDDSRIELKEQVKRNEKVEFGGENIDFDFHYLFNESNGRHKFEITDNQ</sequence>
<feature type="domain" description="UBZ4-type" evidence="11">
    <location>
        <begin position="11"/>
        <end position="35"/>
    </location>
</feature>
<dbReference type="InterPro" id="IPR008921">
    <property type="entry name" value="DNA_pol3_clamp-load_cplx_C"/>
</dbReference>
<dbReference type="SUPFAM" id="SSF52540">
    <property type="entry name" value="P-loop containing nucleoside triphosphate hydrolases"/>
    <property type="match status" value="1"/>
</dbReference>
<evidence type="ECO:0000256" key="1">
    <source>
        <dbReference type="ARBA" id="ARBA00008959"/>
    </source>
</evidence>
<evidence type="ECO:0000313" key="12">
    <source>
        <dbReference type="EMBL" id="CAG8635356.1"/>
    </source>
</evidence>
<keyword evidence="8" id="KW-0234">DNA repair</keyword>
<keyword evidence="7" id="KW-0067">ATP-binding</keyword>
<dbReference type="Pfam" id="PF16193">
    <property type="entry name" value="AAA_assoc_2"/>
    <property type="match status" value="1"/>
</dbReference>
<dbReference type="InterPro" id="IPR051314">
    <property type="entry name" value="AAA_ATPase_RarA/MGS1/WRNIP1"/>
</dbReference>
<feature type="compositionally biased region" description="Low complexity" evidence="9">
    <location>
        <begin position="81"/>
        <end position="93"/>
    </location>
</feature>
<feature type="region of interest" description="Disordered" evidence="9">
    <location>
        <begin position="34"/>
        <end position="55"/>
    </location>
</feature>
<evidence type="ECO:0000256" key="3">
    <source>
        <dbReference type="ARBA" id="ARBA00022741"/>
    </source>
</evidence>
<keyword evidence="5" id="KW-0863">Zinc-finger</keyword>
<keyword evidence="2" id="KW-0479">Metal-binding</keyword>
<dbReference type="CDD" id="cd18139">
    <property type="entry name" value="HLD_clamp_RarA"/>
    <property type="match status" value="1"/>
</dbReference>
<dbReference type="EMBL" id="CAJVPQ010003706">
    <property type="protein sequence ID" value="CAG8635356.1"/>
    <property type="molecule type" value="Genomic_DNA"/>
</dbReference>
<dbReference type="InterPro" id="IPR006642">
    <property type="entry name" value="Rad18_UBZ4"/>
</dbReference>
<dbReference type="AlphaFoldDB" id="A0A9N9DCY9"/>
<reference evidence="12" key="1">
    <citation type="submission" date="2021-06" db="EMBL/GenBank/DDBJ databases">
        <authorList>
            <person name="Kallberg Y."/>
            <person name="Tangrot J."/>
            <person name="Rosling A."/>
        </authorList>
    </citation>
    <scope>NUCLEOTIDE SEQUENCE</scope>
    <source>
        <strain evidence="12">UK204</strain>
    </source>
</reference>
<keyword evidence="6" id="KW-0862">Zinc</keyword>
<dbReference type="SUPFAM" id="SSF48019">
    <property type="entry name" value="post-AAA+ oligomerization domain-like"/>
    <property type="match status" value="1"/>
</dbReference>
<keyword evidence="3" id="KW-0547">Nucleotide-binding</keyword>
<feature type="compositionally biased region" description="Polar residues" evidence="9">
    <location>
        <begin position="95"/>
        <end position="117"/>
    </location>
</feature>
<feature type="region of interest" description="Disordered" evidence="9">
    <location>
        <begin position="78"/>
        <end position="117"/>
    </location>
</feature>
<protein>
    <submittedName>
        <fullName evidence="12">5722_t:CDS:1</fullName>
    </submittedName>
</protein>
<dbReference type="GO" id="GO:0005634">
    <property type="term" value="C:nucleus"/>
    <property type="evidence" value="ECO:0007669"/>
    <property type="project" value="TreeGrafter"/>
</dbReference>